<protein>
    <recommendedName>
        <fullName evidence="1">HTH OST-type domain-containing protein</fullName>
    </recommendedName>
</protein>
<dbReference type="PROSITE" id="PS51644">
    <property type="entry name" value="HTH_OST"/>
    <property type="match status" value="1"/>
</dbReference>
<dbReference type="Pfam" id="PF12872">
    <property type="entry name" value="OST-HTH"/>
    <property type="match status" value="1"/>
</dbReference>
<comment type="caution">
    <text evidence="2">The sequence shown here is derived from an EMBL/GenBank/DDBJ whole genome shotgun (WGS) entry which is preliminary data.</text>
</comment>
<proteinExistence type="predicted"/>
<name>A0A0V1BV20_TRISP</name>
<keyword evidence="3" id="KW-1185">Reference proteome</keyword>
<feature type="domain" description="HTH OST-type" evidence="1">
    <location>
        <begin position="10"/>
        <end position="71"/>
    </location>
</feature>
<organism evidence="2 3">
    <name type="scientific">Trichinella spiralis</name>
    <name type="common">Trichina worm</name>
    <dbReference type="NCBI Taxonomy" id="6334"/>
    <lineage>
        <taxon>Eukaryota</taxon>
        <taxon>Metazoa</taxon>
        <taxon>Ecdysozoa</taxon>
        <taxon>Nematoda</taxon>
        <taxon>Enoplea</taxon>
        <taxon>Dorylaimia</taxon>
        <taxon>Trichinellida</taxon>
        <taxon>Trichinellidae</taxon>
        <taxon>Trichinella</taxon>
    </lineage>
</organism>
<dbReference type="InterPro" id="IPR041966">
    <property type="entry name" value="LOTUS-like"/>
</dbReference>
<sequence length="71" mass="8326">MHIYHSNPRSHNPLHQRVYAVLKSFPSGATEPEFISEFKLHIRYDVPFKSYGFASLKDFIASAPNLYEIKW</sequence>
<evidence type="ECO:0000259" key="1">
    <source>
        <dbReference type="PROSITE" id="PS51644"/>
    </source>
</evidence>
<accession>A0A0V1BV20</accession>
<dbReference type="InterPro" id="IPR025605">
    <property type="entry name" value="OST-HTH/LOTUS_dom"/>
</dbReference>
<dbReference type="Gene3D" id="3.30.420.610">
    <property type="entry name" value="LOTUS domain-like"/>
    <property type="match status" value="1"/>
</dbReference>
<evidence type="ECO:0000313" key="3">
    <source>
        <dbReference type="Proteomes" id="UP000054776"/>
    </source>
</evidence>
<gene>
    <name evidence="2" type="ORF">T01_7621</name>
</gene>
<dbReference type="OrthoDB" id="5850908at2759"/>
<dbReference type="InParanoid" id="A0A0V1BV20"/>
<dbReference type="Proteomes" id="UP000054776">
    <property type="component" value="Unassembled WGS sequence"/>
</dbReference>
<dbReference type="EMBL" id="JYDH01000011">
    <property type="protein sequence ID" value="KRY40746.1"/>
    <property type="molecule type" value="Genomic_DNA"/>
</dbReference>
<reference evidence="2 3" key="1">
    <citation type="submission" date="2015-01" db="EMBL/GenBank/DDBJ databases">
        <title>Evolution of Trichinella species and genotypes.</title>
        <authorList>
            <person name="Korhonen P.K."/>
            <person name="Edoardo P."/>
            <person name="Giuseppe L.R."/>
            <person name="Gasser R.B."/>
        </authorList>
    </citation>
    <scope>NUCLEOTIDE SEQUENCE [LARGE SCALE GENOMIC DNA]</scope>
    <source>
        <strain evidence="2">ISS3</strain>
    </source>
</reference>
<evidence type="ECO:0000313" key="2">
    <source>
        <dbReference type="EMBL" id="KRY40746.1"/>
    </source>
</evidence>
<dbReference type="AlphaFoldDB" id="A0A0V1BV20"/>